<proteinExistence type="predicted"/>
<name>A0ABS8RZ73_DATST</name>
<comment type="caution">
    <text evidence="1">The sequence shown here is derived from an EMBL/GenBank/DDBJ whole genome shotgun (WGS) entry which is preliminary data.</text>
</comment>
<protein>
    <submittedName>
        <fullName evidence="1">Uncharacterized protein</fullName>
    </submittedName>
</protein>
<feature type="non-terminal residue" evidence="1">
    <location>
        <position position="1"/>
    </location>
</feature>
<evidence type="ECO:0000313" key="2">
    <source>
        <dbReference type="Proteomes" id="UP000823775"/>
    </source>
</evidence>
<sequence>EEGTKRRLMYELRKQGKLTELLVSGDRCSSRSFVAARTLQRLKYATAVIVEKQWVCRGESLVTIAGPL</sequence>
<accession>A0ABS8RZ73</accession>
<dbReference type="Proteomes" id="UP000823775">
    <property type="component" value="Unassembled WGS sequence"/>
</dbReference>
<feature type="non-terminal residue" evidence="1">
    <location>
        <position position="68"/>
    </location>
</feature>
<dbReference type="EMBL" id="JACEIK010000183">
    <property type="protein sequence ID" value="MCD7451873.1"/>
    <property type="molecule type" value="Genomic_DNA"/>
</dbReference>
<keyword evidence="2" id="KW-1185">Reference proteome</keyword>
<evidence type="ECO:0000313" key="1">
    <source>
        <dbReference type="EMBL" id="MCD7451873.1"/>
    </source>
</evidence>
<gene>
    <name evidence="1" type="ORF">HAX54_013699</name>
</gene>
<reference evidence="1 2" key="1">
    <citation type="journal article" date="2021" name="BMC Genomics">
        <title>Datura genome reveals duplications of psychoactive alkaloid biosynthetic genes and high mutation rate following tissue culture.</title>
        <authorList>
            <person name="Rajewski A."/>
            <person name="Carter-House D."/>
            <person name="Stajich J."/>
            <person name="Litt A."/>
        </authorList>
    </citation>
    <scope>NUCLEOTIDE SEQUENCE [LARGE SCALE GENOMIC DNA]</scope>
    <source>
        <strain evidence="1">AR-01</strain>
    </source>
</reference>
<organism evidence="1 2">
    <name type="scientific">Datura stramonium</name>
    <name type="common">Jimsonweed</name>
    <name type="synonym">Common thornapple</name>
    <dbReference type="NCBI Taxonomy" id="4076"/>
    <lineage>
        <taxon>Eukaryota</taxon>
        <taxon>Viridiplantae</taxon>
        <taxon>Streptophyta</taxon>
        <taxon>Embryophyta</taxon>
        <taxon>Tracheophyta</taxon>
        <taxon>Spermatophyta</taxon>
        <taxon>Magnoliopsida</taxon>
        <taxon>eudicotyledons</taxon>
        <taxon>Gunneridae</taxon>
        <taxon>Pentapetalae</taxon>
        <taxon>asterids</taxon>
        <taxon>lamiids</taxon>
        <taxon>Solanales</taxon>
        <taxon>Solanaceae</taxon>
        <taxon>Solanoideae</taxon>
        <taxon>Datureae</taxon>
        <taxon>Datura</taxon>
    </lineage>
</organism>